<accession>A0ABX7BEC3</accession>
<feature type="domain" description="Polyvalent protein metallopeptidase" evidence="3">
    <location>
        <begin position="225"/>
        <end position="352"/>
    </location>
</feature>
<evidence type="ECO:0000256" key="1">
    <source>
        <dbReference type="SAM" id="MobiDB-lite"/>
    </source>
</evidence>
<gene>
    <name evidence="4" type="ORF">IGS68_30200</name>
</gene>
<feature type="domain" description="N-terminal" evidence="2">
    <location>
        <begin position="68"/>
        <end position="197"/>
    </location>
</feature>
<evidence type="ECO:0000259" key="3">
    <source>
        <dbReference type="Pfam" id="PF18818"/>
    </source>
</evidence>
<feature type="region of interest" description="Disordered" evidence="1">
    <location>
        <begin position="367"/>
        <end position="387"/>
    </location>
</feature>
<dbReference type="EMBL" id="CP067421">
    <property type="protein sequence ID" value="QQP92736.1"/>
    <property type="molecule type" value="Genomic_DNA"/>
</dbReference>
<geneLocation type="plasmid" evidence="4 5">
    <name>pTT6-1</name>
</geneLocation>
<feature type="region of interest" description="Disordered" evidence="1">
    <location>
        <begin position="1"/>
        <end position="65"/>
    </location>
</feature>
<dbReference type="Pfam" id="PF18818">
    <property type="entry name" value="MPTase-PolyVal"/>
    <property type="match status" value="1"/>
</dbReference>
<dbReference type="InterPro" id="IPR041459">
    <property type="entry name" value="MPTase-PolyVal"/>
</dbReference>
<dbReference type="Proteomes" id="UP000595197">
    <property type="component" value="Plasmid pTT6-1"/>
</dbReference>
<dbReference type="RefSeq" id="WP_201081877.1">
    <property type="nucleotide sequence ID" value="NZ_CP067421.1"/>
</dbReference>
<keyword evidence="5" id="KW-1185">Reference proteome</keyword>
<evidence type="ECO:0000313" key="4">
    <source>
        <dbReference type="EMBL" id="QQP92736.1"/>
    </source>
</evidence>
<evidence type="ECO:0000259" key="2">
    <source>
        <dbReference type="Pfam" id="PF08401"/>
    </source>
</evidence>
<feature type="compositionally biased region" description="Low complexity" evidence="1">
    <location>
        <begin position="375"/>
        <end position="387"/>
    </location>
</feature>
<sequence>MSTLQDDPDTTCPPDSPRAGEPGSPGVPPCGGRALLAALPKPPGRGLGPSGDDPSRGSDGCRPAGRFDLARQVTDRIIAQLEAVDPADWRCPWHKAGASRLPVNGFTGKAYTGTNTLLFWLEARRHGYASHRWLTFNQMRRLGGRLSEETLARPKGRRDCVGIRYGTFEKKVAPWVDRDGHIRDTETVPYAKAFRVFNVDQITGLPDRLYAGLPADHGETTRRRIRDFVVTAGVNLSHGGDEAWYHPASDQVRMPFLSRFVERSGAEGPEHYDATLLHEIVHWSGHPARLGRPDLAAPELRALAREELCAEFGAAILCAYFGVAGRLRHPEYISHWLAHLRSDSRALFTATRQARLAFEFLLERGGLPSPDEEPAPAGDAAGTNAWK</sequence>
<proteinExistence type="predicted"/>
<name>A0ABX7BEC3_9PROT</name>
<organism evidence="4 5">
    <name type="scientific">Skermanella cutis</name>
    <dbReference type="NCBI Taxonomy" id="2775420"/>
    <lineage>
        <taxon>Bacteria</taxon>
        <taxon>Pseudomonadati</taxon>
        <taxon>Pseudomonadota</taxon>
        <taxon>Alphaproteobacteria</taxon>
        <taxon>Rhodospirillales</taxon>
        <taxon>Azospirillaceae</taxon>
        <taxon>Skermanella</taxon>
    </lineage>
</organism>
<reference evidence="4" key="1">
    <citation type="submission" date="2021-02" db="EMBL/GenBank/DDBJ databases">
        <title>Skermanella TT6 skin isolate.</title>
        <authorList>
            <person name="Lee K."/>
            <person name="Ganzorig M."/>
        </authorList>
    </citation>
    <scope>NUCLEOTIDE SEQUENCE</scope>
    <source>
        <strain evidence="4">TT6</strain>
    </source>
</reference>
<evidence type="ECO:0000313" key="5">
    <source>
        <dbReference type="Proteomes" id="UP000595197"/>
    </source>
</evidence>
<protein>
    <submittedName>
        <fullName evidence="4">DUF1738 domain-containing protein</fullName>
    </submittedName>
</protein>
<dbReference type="InterPro" id="IPR013610">
    <property type="entry name" value="ArdC_N"/>
</dbReference>
<dbReference type="Pfam" id="PF08401">
    <property type="entry name" value="ArdcN"/>
    <property type="match status" value="1"/>
</dbReference>
<keyword evidence="4" id="KW-0614">Plasmid</keyword>